<dbReference type="InterPro" id="IPR012878">
    <property type="entry name" value="Beta-AFase-like_GH127_cat"/>
</dbReference>
<evidence type="ECO:0008006" key="6">
    <source>
        <dbReference type="Google" id="ProtNLM"/>
    </source>
</evidence>
<feature type="domain" description="Non-reducing end beta-L-arabinofuranosidase-like GH127 middle" evidence="2">
    <location>
        <begin position="441"/>
        <end position="540"/>
    </location>
</feature>
<dbReference type="InterPro" id="IPR049046">
    <property type="entry name" value="Beta-AFase-like_GH127_middle"/>
</dbReference>
<dbReference type="Proteomes" id="UP000570361">
    <property type="component" value="Unassembled WGS sequence"/>
</dbReference>
<keyword evidence="5" id="KW-1185">Reference proteome</keyword>
<proteinExistence type="predicted"/>
<dbReference type="InterPro" id="IPR049174">
    <property type="entry name" value="Beta-AFase-like"/>
</dbReference>
<dbReference type="PANTHER" id="PTHR43465:SF2">
    <property type="entry name" value="DUF1680 DOMAIN PROTEIN (AFU_ORTHOLOGUE AFUA_1G08910)"/>
    <property type="match status" value="1"/>
</dbReference>
<evidence type="ECO:0000259" key="2">
    <source>
        <dbReference type="Pfam" id="PF20736"/>
    </source>
</evidence>
<reference evidence="4 5" key="1">
    <citation type="submission" date="2020-08" db="EMBL/GenBank/DDBJ databases">
        <title>Genomic Encyclopedia of Type Strains, Phase III (KMG-III): the genomes of soil and plant-associated and newly described type strains.</title>
        <authorList>
            <person name="Whitman W."/>
        </authorList>
    </citation>
    <scope>NUCLEOTIDE SEQUENCE [LARGE SCALE GENOMIC DNA]</scope>
    <source>
        <strain evidence="4 5">CECT 5862</strain>
    </source>
</reference>
<name>A0A7W5B308_9BACL</name>
<gene>
    <name evidence="4" type="ORF">FHS18_005068</name>
</gene>
<dbReference type="AlphaFoldDB" id="A0A7W5B308"/>
<evidence type="ECO:0000259" key="3">
    <source>
        <dbReference type="Pfam" id="PF20737"/>
    </source>
</evidence>
<dbReference type="Pfam" id="PF20736">
    <property type="entry name" value="Glyco_hydro127M"/>
    <property type="match status" value="1"/>
</dbReference>
<accession>A0A7W5B308</accession>
<evidence type="ECO:0000313" key="5">
    <source>
        <dbReference type="Proteomes" id="UP000570361"/>
    </source>
</evidence>
<dbReference type="GO" id="GO:0005975">
    <property type="term" value="P:carbohydrate metabolic process"/>
    <property type="evidence" value="ECO:0007669"/>
    <property type="project" value="InterPro"/>
</dbReference>
<comment type="caution">
    <text evidence="4">The sequence shown here is derived from an EMBL/GenBank/DDBJ whole genome shotgun (WGS) entry which is preliminary data.</text>
</comment>
<dbReference type="PANTHER" id="PTHR43465">
    <property type="entry name" value="DUF1680 DOMAIN PROTEIN (AFU_ORTHOLOGUE AFUA_1G08910)"/>
    <property type="match status" value="1"/>
</dbReference>
<dbReference type="InterPro" id="IPR008928">
    <property type="entry name" value="6-hairpin_glycosidase_sf"/>
</dbReference>
<dbReference type="EMBL" id="JACHXK010000015">
    <property type="protein sequence ID" value="MBB3112966.1"/>
    <property type="molecule type" value="Genomic_DNA"/>
</dbReference>
<feature type="domain" description="Non-reducing end beta-L-arabinofuranosidase-like GH127 catalytic" evidence="1">
    <location>
        <begin position="16"/>
        <end position="431"/>
    </location>
</feature>
<feature type="domain" description="Non-reducing end beta-L-arabinofuranosidase-like GH127 C-terminal" evidence="3">
    <location>
        <begin position="543"/>
        <end position="655"/>
    </location>
</feature>
<protein>
    <recommendedName>
        <fullName evidence="6">Glycoside hydrolase family 127 protein</fullName>
    </recommendedName>
</protein>
<dbReference type="Pfam" id="PF07944">
    <property type="entry name" value="Beta-AFase-like_GH127_cat"/>
    <property type="match status" value="1"/>
</dbReference>
<dbReference type="Pfam" id="PF20737">
    <property type="entry name" value="Glyco_hydro127C"/>
    <property type="match status" value="1"/>
</dbReference>
<dbReference type="InterPro" id="IPR049049">
    <property type="entry name" value="Beta-AFase-like_GH127_C"/>
</dbReference>
<organism evidence="4 5">
    <name type="scientific">Paenibacillus phyllosphaerae</name>
    <dbReference type="NCBI Taxonomy" id="274593"/>
    <lineage>
        <taxon>Bacteria</taxon>
        <taxon>Bacillati</taxon>
        <taxon>Bacillota</taxon>
        <taxon>Bacilli</taxon>
        <taxon>Bacillales</taxon>
        <taxon>Paenibacillaceae</taxon>
        <taxon>Paenibacillus</taxon>
    </lineage>
</organism>
<sequence length="658" mass="73562">MIQAGLQRTQPVSFNQVRLEDAYWTAYTKLVRETVIPYQWDALNDRIEGAEPSHAIRNFRIAAGHEEGSFYGFVFQDSDLAKWLEAVGYSLNVHPNPELEAIADGAIDLVIEAQQPDGYLNTYFQIKAPEERWTNLFDCHELYCAGHMIEAAVAYYDGTGKRKLLDAMCRFADYIDSVFGTEPGKLRGYDGHQEIELALVKLYKTTGEERYLKLAAYFINERGQEPNFLIAEWEKRGRTSHWQAGVTRKPDPAYNQAHVPVREQEVAVGHSVRAVYMYTAMADLAALTGDESLLAACKKLWDNMVNKQMYITGGIGSTHHGEAFSFDYDLPNDTVYAETCASIGLIFFAHRMLQIEADSTYSDVLERALYNNVVGSMQQDGKHFFYVNPLEVWPEASRKNPGRHHVKAVRQPWFGCSCCPPNVARILSSLGEYIYGVNDNTVYTHLYIGSTAQVKLGSGAAVELKQETNYPWHGDITLTLSLAEAANFALALRIPSWSEGKAEIRVNGETLAADAYTIDKGYAYITRAWVDGDKVELTLALDVQLIEANPLVRANSGKAALQRGPLVYCLEETDNGDKLAGISIPADATFTARFDDSLLGGAIVLEGEGYRDDQSTWSGELYRPVKRQSGRIPVKAVPYSLWGNRGEGEMAVWLRVRE</sequence>
<evidence type="ECO:0000259" key="1">
    <source>
        <dbReference type="Pfam" id="PF07944"/>
    </source>
</evidence>
<dbReference type="SUPFAM" id="SSF48208">
    <property type="entry name" value="Six-hairpin glycosidases"/>
    <property type="match status" value="1"/>
</dbReference>
<evidence type="ECO:0000313" key="4">
    <source>
        <dbReference type="EMBL" id="MBB3112966.1"/>
    </source>
</evidence>